<dbReference type="GO" id="GO:0003677">
    <property type="term" value="F:DNA binding"/>
    <property type="evidence" value="ECO:0007669"/>
    <property type="project" value="UniProtKB-KW"/>
</dbReference>
<gene>
    <name evidence="9" type="ORF">C5167_012076</name>
</gene>
<evidence type="ECO:0000256" key="6">
    <source>
        <dbReference type="ARBA" id="ARBA00023242"/>
    </source>
</evidence>
<keyword evidence="4" id="KW-0010">Activator</keyword>
<evidence type="ECO:0000256" key="1">
    <source>
        <dbReference type="ARBA" id="ARBA00004123"/>
    </source>
</evidence>
<dbReference type="Gramene" id="RZC53220">
    <property type="protein sequence ID" value="RZC53220"/>
    <property type="gene ID" value="C5167_012076"/>
</dbReference>
<dbReference type="InterPro" id="IPR036955">
    <property type="entry name" value="AP2/ERF_dom_sf"/>
</dbReference>
<keyword evidence="3" id="KW-0238">DNA-binding</keyword>
<dbReference type="OMA" id="DEPIMME"/>
<dbReference type="PANTHER" id="PTHR31985:SF273">
    <property type="entry name" value="ETHYLENE-RESPONSIVE TRANSCRIPTION FACTOR ERF017"/>
    <property type="match status" value="1"/>
</dbReference>
<comment type="similarity">
    <text evidence="7">Belongs to the AP2/ERF transcription factor family. ERF subfamily.</text>
</comment>
<accession>A0A4Y7IZJ9</accession>
<evidence type="ECO:0000313" key="9">
    <source>
        <dbReference type="EMBL" id="RZC53220.1"/>
    </source>
</evidence>
<dbReference type="OrthoDB" id="1918918at2759"/>
<evidence type="ECO:0000313" key="10">
    <source>
        <dbReference type="Proteomes" id="UP000316621"/>
    </source>
</evidence>
<protein>
    <recommendedName>
        <fullName evidence="8">AP2/ERF domain-containing protein</fullName>
    </recommendedName>
</protein>
<dbReference type="STRING" id="3469.A0A4Y7IZJ9"/>
<evidence type="ECO:0000256" key="2">
    <source>
        <dbReference type="ARBA" id="ARBA00023015"/>
    </source>
</evidence>
<evidence type="ECO:0000256" key="7">
    <source>
        <dbReference type="ARBA" id="ARBA00024343"/>
    </source>
</evidence>
<proteinExistence type="inferred from homology"/>
<dbReference type="PROSITE" id="PS51032">
    <property type="entry name" value="AP2_ERF"/>
    <property type="match status" value="1"/>
</dbReference>
<dbReference type="SUPFAM" id="SSF54171">
    <property type="entry name" value="DNA-binding domain"/>
    <property type="match status" value="1"/>
</dbReference>
<dbReference type="Gene3D" id="3.30.730.10">
    <property type="entry name" value="AP2/ERF domain"/>
    <property type="match status" value="1"/>
</dbReference>
<reference evidence="9 10" key="1">
    <citation type="journal article" date="2018" name="Science">
        <title>The opium poppy genome and morphinan production.</title>
        <authorList>
            <person name="Guo L."/>
            <person name="Winzer T."/>
            <person name="Yang X."/>
            <person name="Li Y."/>
            <person name="Ning Z."/>
            <person name="He Z."/>
            <person name="Teodor R."/>
            <person name="Lu Y."/>
            <person name="Bowser T.A."/>
            <person name="Graham I.A."/>
            <person name="Ye K."/>
        </authorList>
    </citation>
    <scope>NUCLEOTIDE SEQUENCE [LARGE SCALE GENOMIC DNA]</scope>
    <source>
        <strain evidence="10">cv. HN1</strain>
        <tissue evidence="9">Leaves</tissue>
    </source>
</reference>
<feature type="domain" description="AP2/ERF" evidence="8">
    <location>
        <begin position="21"/>
        <end position="78"/>
    </location>
</feature>
<keyword evidence="2" id="KW-0805">Transcription regulation</keyword>
<dbReference type="FunFam" id="3.30.730.10:FF:000001">
    <property type="entry name" value="Ethylene-responsive transcription factor 2"/>
    <property type="match status" value="1"/>
</dbReference>
<dbReference type="GO" id="GO:0005634">
    <property type="term" value="C:nucleus"/>
    <property type="evidence" value="ECO:0007669"/>
    <property type="project" value="UniProtKB-SubCell"/>
</dbReference>
<dbReference type="Pfam" id="PF00847">
    <property type="entry name" value="AP2"/>
    <property type="match status" value="1"/>
</dbReference>
<dbReference type="InterPro" id="IPR001471">
    <property type="entry name" value="AP2/ERF_dom"/>
</dbReference>
<evidence type="ECO:0000259" key="8">
    <source>
        <dbReference type="PROSITE" id="PS51032"/>
    </source>
</evidence>
<dbReference type="Proteomes" id="UP000316621">
    <property type="component" value="Chromosome 3"/>
</dbReference>
<dbReference type="InterPro" id="IPR016177">
    <property type="entry name" value="DNA-bd_dom_sf"/>
</dbReference>
<evidence type="ECO:0000256" key="3">
    <source>
        <dbReference type="ARBA" id="ARBA00023125"/>
    </source>
</evidence>
<evidence type="ECO:0000256" key="5">
    <source>
        <dbReference type="ARBA" id="ARBA00023163"/>
    </source>
</evidence>
<dbReference type="AlphaFoldDB" id="A0A4Y7IZJ9"/>
<dbReference type="CDD" id="cd00018">
    <property type="entry name" value="AP2"/>
    <property type="match status" value="1"/>
</dbReference>
<comment type="subcellular location">
    <subcellularLocation>
        <location evidence="1">Nucleus</location>
    </subcellularLocation>
</comment>
<name>A0A4Y7IZJ9_PAPSO</name>
<dbReference type="GO" id="GO:0003700">
    <property type="term" value="F:DNA-binding transcription factor activity"/>
    <property type="evidence" value="ECO:0007669"/>
    <property type="project" value="InterPro"/>
</dbReference>
<keyword evidence="10" id="KW-1185">Reference proteome</keyword>
<keyword evidence="6" id="KW-0539">Nucleus</keyword>
<organism evidence="9 10">
    <name type="scientific">Papaver somniferum</name>
    <name type="common">Opium poppy</name>
    <dbReference type="NCBI Taxonomy" id="3469"/>
    <lineage>
        <taxon>Eukaryota</taxon>
        <taxon>Viridiplantae</taxon>
        <taxon>Streptophyta</taxon>
        <taxon>Embryophyta</taxon>
        <taxon>Tracheophyta</taxon>
        <taxon>Spermatophyta</taxon>
        <taxon>Magnoliopsida</taxon>
        <taxon>Ranunculales</taxon>
        <taxon>Papaveraceae</taxon>
        <taxon>Papaveroideae</taxon>
        <taxon>Papaver</taxon>
    </lineage>
</organism>
<sequence length="188" mass="21015">MATTSDKSETGKICKKRVRGQFKGVRMRKWGRWVSEIRIPQTKYRIWLGSYETPEKAARAYDAALYCIHGSKGKFNFPNELRPEFPDGLSTSFFKSEIKAVASRFASLNSPSDLSSTSSFMNTTSSPNLEGDALVLGGGETGSACEAGDMHFAHDGQSESDFFSPENFLLDEPIMMEPDFIWDILDRN</sequence>
<dbReference type="SMART" id="SM00380">
    <property type="entry name" value="AP2"/>
    <property type="match status" value="1"/>
</dbReference>
<dbReference type="PRINTS" id="PR00367">
    <property type="entry name" value="ETHRSPELEMNT"/>
</dbReference>
<dbReference type="PANTHER" id="PTHR31985">
    <property type="entry name" value="ETHYLENE-RESPONSIVE TRANSCRIPTION FACTOR ERF042-RELATED"/>
    <property type="match status" value="1"/>
</dbReference>
<evidence type="ECO:0000256" key="4">
    <source>
        <dbReference type="ARBA" id="ARBA00023159"/>
    </source>
</evidence>
<dbReference type="InterPro" id="IPR051032">
    <property type="entry name" value="AP2/ERF_TF_ERF_subfamily"/>
</dbReference>
<keyword evidence="5" id="KW-0804">Transcription</keyword>
<dbReference type="EMBL" id="CM010717">
    <property type="protein sequence ID" value="RZC53220.1"/>
    <property type="molecule type" value="Genomic_DNA"/>
</dbReference>